<proteinExistence type="inferred from homology"/>
<reference evidence="3 4" key="1">
    <citation type="journal article" date="2018" name="Nat. Ecol. Evol.">
        <title>Genomic signatures of mitonuclear coevolution across populations of Tigriopus californicus.</title>
        <authorList>
            <person name="Barreto F.S."/>
            <person name="Watson E.T."/>
            <person name="Lima T.G."/>
            <person name="Willett C.S."/>
            <person name="Edmands S."/>
            <person name="Li W."/>
            <person name="Burton R.S."/>
        </authorList>
    </citation>
    <scope>NUCLEOTIDE SEQUENCE [LARGE SCALE GENOMIC DNA]</scope>
    <source>
        <strain evidence="3 4">San Diego</strain>
    </source>
</reference>
<accession>A0A553P066</accession>
<evidence type="ECO:0000313" key="4">
    <source>
        <dbReference type="Proteomes" id="UP000318571"/>
    </source>
</evidence>
<sequence>MLRLAEKLLLYRHKAEGLLLRLYHLKQELSDANSDLSFLHEKCFSPLSKALSATRDLRGFQPSSKHVEEIEKMRPKIRKYLALPHDTLLDVYSLCSSSLLELFQDCRVLSLDSGRSPQLTSLYLDLVVLYGSLLILLARMPERNLICILMCFTSSQGGSSSGEASVSALPTTTLESLGPRSTTDRDFHLGVFDFMERVGRPLVLMYHSLRPFQATVKGAFLSSVCLAFVGQRKSSEQWRSEEFLSIQTMVGTPNPSTEDQVAMTSCMGYPIGLEMVHLERIEQWMFFSFLICHFVIDFNHKDAGEYRIWSMLLQGMWVLPIIRDEVIWVHEELGQFFKAIKGQKGEDRVSKKANEMKILYATATRSAPYYHFQRRLYLTSLLKHYSTLLRDCPALLGPRILHVLKVCSLSQDELYWLLAHHANKPNKLSSEAERFLQIDYEVLELMFHLDEIRQMVQKFGHKVAHPYFEAYITTFDIPALQETLLGEIAKINDPDINSHPMQITLQSLMGAIHPVGQEQSGRDKSPVNPLSEDEKQPEALDNPFSQPPAASGVQPPRNERVTKITTEALQLDCLRLQVFLVTTNFQKATESSLSDSKSSTDSLHRRPKSPPTALTRQIDALLSHLALLKSSGQPDQDVESAARPSVLFDDPISSALTLARLAAGYPDILKRFFSHVINGNVPGTTMGLAIAFPCICAHPEDLWNPMCPEDYERLAKAATENAKFFLRQICAQLFKHFRAWLTYQNAVTRSTEASNGAALKVALKMASRRTKDVSETSSALSEVMKSRDDMINRGTMTAAFGTMKNALQLEGAVFPLMMALSFTLNRYDEMRVFSCRFRPLEFFLQTLEADFIAGIGAILKIERGTLNTPTNVLSHVEDYIWCLLSLGNHVSGVDMPLICLGLLNMMQRCSVDQHMNASLGESVQQYLESYFSQVIKPLVWNNTLVFSETFKCFVLPSCLDVTKKDLPMSDVLKAFTLEDFVGSNQLEALAKVFGTAGIEVLKSRLLHELIFKDLRELQTVTMASRNEAIPVSTTLSLGIRLGVSLSIHDLLDQAVGKVSRERLPHLCSVLEDLISEDHHRQSDDETDNGIQEMASLMGLHPSPRSNFNVAELIHREALFEYEDLLHLMQIFSHAIPYSGLLTSSLFIGETTNARGEKICIDGHFNNLNCLAQTVSQLFSVLFYLTRLPVDEDHAEDIMRNQDERHCFEAFLSLLAKKLVDFQGRGGSTTKDSKSNQESVLLLLSLIIEHCPTVDHDVLNKIFPLPIKLLHRARERIGRSEHDVRFQRSFQALSLTDKCIESSELSRRELSTKSGPIMIQVREGDDDLQIKQNDDVNEDEDMAYEFVNDY</sequence>
<dbReference type="Proteomes" id="UP000318571">
    <property type="component" value="Chromosome 9"/>
</dbReference>
<dbReference type="PANTHER" id="PTHR12093:SF10">
    <property type="entry name" value="MEMBRANE-ASSOCIATED PROTEIN HEM"/>
    <property type="match status" value="1"/>
</dbReference>
<dbReference type="InterPro" id="IPR019137">
    <property type="entry name" value="Nck-associated_protein-1"/>
</dbReference>
<keyword evidence="4" id="KW-1185">Reference proteome</keyword>
<dbReference type="PANTHER" id="PTHR12093">
    <property type="entry name" value="NCK-ASSOCIATED PROTEIN 1"/>
    <property type="match status" value="1"/>
</dbReference>
<feature type="region of interest" description="Disordered" evidence="2">
    <location>
        <begin position="590"/>
        <end position="613"/>
    </location>
</feature>
<gene>
    <name evidence="3" type="ORF">TCAL_04496</name>
</gene>
<dbReference type="STRING" id="6832.A0A553P066"/>
<feature type="region of interest" description="Disordered" evidence="2">
    <location>
        <begin position="516"/>
        <end position="558"/>
    </location>
</feature>
<dbReference type="GO" id="GO:0016477">
    <property type="term" value="P:cell migration"/>
    <property type="evidence" value="ECO:0007669"/>
    <property type="project" value="TreeGrafter"/>
</dbReference>
<evidence type="ECO:0000256" key="2">
    <source>
        <dbReference type="SAM" id="MobiDB-lite"/>
    </source>
</evidence>
<dbReference type="GO" id="GO:0030031">
    <property type="term" value="P:cell projection assembly"/>
    <property type="evidence" value="ECO:0007669"/>
    <property type="project" value="TreeGrafter"/>
</dbReference>
<dbReference type="GO" id="GO:0000902">
    <property type="term" value="P:cell morphogenesis"/>
    <property type="evidence" value="ECO:0007669"/>
    <property type="project" value="TreeGrafter"/>
</dbReference>
<name>A0A553P066_TIGCA</name>
<evidence type="ECO:0000313" key="3">
    <source>
        <dbReference type="EMBL" id="TRY71086.1"/>
    </source>
</evidence>
<dbReference type="GO" id="GO:0031209">
    <property type="term" value="C:SCAR complex"/>
    <property type="evidence" value="ECO:0007669"/>
    <property type="project" value="TreeGrafter"/>
</dbReference>
<comment type="caution">
    <text evidence="3">The sequence shown here is derived from an EMBL/GenBank/DDBJ whole genome shotgun (WGS) entry which is preliminary data.</text>
</comment>
<evidence type="ECO:0000256" key="1">
    <source>
        <dbReference type="ARBA" id="ARBA00037947"/>
    </source>
</evidence>
<dbReference type="GO" id="GO:0030866">
    <property type="term" value="P:cortical actin cytoskeleton organization"/>
    <property type="evidence" value="ECO:0007669"/>
    <property type="project" value="TreeGrafter"/>
</dbReference>
<organism evidence="3 4">
    <name type="scientific">Tigriopus californicus</name>
    <name type="common">Marine copepod</name>
    <dbReference type="NCBI Taxonomy" id="6832"/>
    <lineage>
        <taxon>Eukaryota</taxon>
        <taxon>Metazoa</taxon>
        <taxon>Ecdysozoa</taxon>
        <taxon>Arthropoda</taxon>
        <taxon>Crustacea</taxon>
        <taxon>Multicrustacea</taxon>
        <taxon>Hexanauplia</taxon>
        <taxon>Copepoda</taxon>
        <taxon>Harpacticoida</taxon>
        <taxon>Harpacticidae</taxon>
        <taxon>Tigriopus</taxon>
    </lineage>
</organism>
<dbReference type="EMBL" id="VCGU01000009">
    <property type="protein sequence ID" value="TRY71086.1"/>
    <property type="molecule type" value="Genomic_DNA"/>
</dbReference>
<dbReference type="Pfam" id="PF09735">
    <property type="entry name" value="Nckap1"/>
    <property type="match status" value="3"/>
</dbReference>
<protein>
    <submittedName>
        <fullName evidence="3">Uncharacterized protein</fullName>
    </submittedName>
</protein>
<comment type="similarity">
    <text evidence="1">Belongs to the HEM-1/HEM-2 family.</text>
</comment>
<feature type="compositionally biased region" description="Low complexity" evidence="2">
    <location>
        <begin position="591"/>
        <end position="601"/>
    </location>
</feature>